<dbReference type="EMBL" id="CP001600">
    <property type="protein sequence ID" value="ACR70212.1"/>
    <property type="molecule type" value="Genomic_DNA"/>
</dbReference>
<evidence type="ECO:0000313" key="1">
    <source>
        <dbReference type="EMBL" id="ACR70212.1"/>
    </source>
</evidence>
<reference evidence="2" key="1">
    <citation type="submission" date="2009-03" db="EMBL/GenBank/DDBJ databases">
        <title>Complete genome sequence of Edwardsiella ictaluri 93-146.</title>
        <authorList>
            <person name="Williams M.L."/>
            <person name="Gillaspy A.F."/>
            <person name="Dyer D.W."/>
            <person name="Thune R.L."/>
            <person name="Waldbieser G.C."/>
            <person name="Schuster S.C."/>
            <person name="Gipson J."/>
            <person name="Zaitshik J."/>
            <person name="Landry C."/>
            <person name="Lawrence M.L."/>
        </authorList>
    </citation>
    <scope>NUCLEOTIDE SEQUENCE [LARGE SCALE GENOMIC DNA]</scope>
    <source>
        <strain evidence="2">93-146</strain>
    </source>
</reference>
<dbReference type="KEGG" id="eic:NT01EI_3060"/>
<protein>
    <submittedName>
        <fullName evidence="1">Uncharacterized protein</fullName>
    </submittedName>
</protein>
<sequence length="39" mass="4941">MFFDLNQFYLAWYFYHIGKFMFYINFDKNCHKVKRGGFC</sequence>
<organism evidence="1 2">
    <name type="scientific">Edwardsiella ictaluri (strain 93-146)</name>
    <dbReference type="NCBI Taxonomy" id="634503"/>
    <lineage>
        <taxon>Bacteria</taxon>
        <taxon>Pseudomonadati</taxon>
        <taxon>Pseudomonadota</taxon>
        <taxon>Gammaproteobacteria</taxon>
        <taxon>Enterobacterales</taxon>
        <taxon>Hafniaceae</taxon>
        <taxon>Edwardsiella</taxon>
    </lineage>
</organism>
<dbReference type="AlphaFoldDB" id="C5BAK5"/>
<reference evidence="1 2" key="2">
    <citation type="journal article" date="2012" name="J. Bacteriol.">
        <title>Genome Sequence of Edwardsiella ictaluri 93-146, a Strain Associated with a Natural Channel Catfish Outbreak of Enteric Septicemia of Catfish.</title>
        <authorList>
            <person name="Williams M.L."/>
            <person name="Gillaspy A.F."/>
            <person name="Dyer D.W."/>
            <person name="Thune R.L."/>
            <person name="Waldbieser G.C."/>
            <person name="Schuster S.C."/>
            <person name="Gipson J."/>
            <person name="Zaitshik J."/>
            <person name="Landry C."/>
            <person name="Banes M.M."/>
            <person name="Lawrence M.L."/>
        </authorList>
    </citation>
    <scope>NUCLEOTIDE SEQUENCE [LARGE SCALE GENOMIC DNA]</scope>
    <source>
        <strain evidence="1 2">93-146</strain>
    </source>
</reference>
<proteinExistence type="predicted"/>
<dbReference type="HOGENOM" id="CLU_214292_0_0_6"/>
<evidence type="ECO:0000313" key="2">
    <source>
        <dbReference type="Proteomes" id="UP000001485"/>
    </source>
</evidence>
<dbReference type="Proteomes" id="UP000001485">
    <property type="component" value="Chromosome"/>
</dbReference>
<name>C5BAK5_EDWI9</name>
<dbReference type="STRING" id="67780.B6E78_07165"/>
<gene>
    <name evidence="1" type="ordered locus">NT01EI_3060</name>
</gene>
<accession>C5BAK5</accession>